<dbReference type="EMBL" id="CM003533">
    <property type="protein sequence ID" value="RCV32325.1"/>
    <property type="molecule type" value="Genomic_DNA"/>
</dbReference>
<dbReference type="AlphaFoldDB" id="A0A368RQ73"/>
<protein>
    <submittedName>
        <fullName evidence="2">Uncharacterized protein</fullName>
    </submittedName>
</protein>
<accession>A0A368RQ73</accession>
<proteinExistence type="predicted"/>
<evidence type="ECO:0000313" key="2">
    <source>
        <dbReference type="EMBL" id="RCV32325.1"/>
    </source>
</evidence>
<organism evidence="2">
    <name type="scientific">Setaria italica</name>
    <name type="common">Foxtail millet</name>
    <name type="synonym">Panicum italicum</name>
    <dbReference type="NCBI Taxonomy" id="4555"/>
    <lineage>
        <taxon>Eukaryota</taxon>
        <taxon>Viridiplantae</taxon>
        <taxon>Streptophyta</taxon>
        <taxon>Embryophyta</taxon>
        <taxon>Tracheophyta</taxon>
        <taxon>Spermatophyta</taxon>
        <taxon>Magnoliopsida</taxon>
        <taxon>Liliopsida</taxon>
        <taxon>Poales</taxon>
        <taxon>Poaceae</taxon>
        <taxon>PACMAD clade</taxon>
        <taxon>Panicoideae</taxon>
        <taxon>Panicodae</taxon>
        <taxon>Paniceae</taxon>
        <taxon>Cenchrinae</taxon>
        <taxon>Setaria</taxon>
    </lineage>
</organism>
<feature type="region of interest" description="Disordered" evidence="1">
    <location>
        <begin position="45"/>
        <end position="121"/>
    </location>
</feature>
<reference evidence="2" key="2">
    <citation type="submission" date="2015-07" db="EMBL/GenBank/DDBJ databases">
        <authorList>
            <person name="Noorani M."/>
        </authorList>
    </citation>
    <scope>NUCLEOTIDE SEQUENCE</scope>
    <source>
        <strain evidence="2">Yugu1</strain>
    </source>
</reference>
<feature type="compositionally biased region" description="Low complexity" evidence="1">
    <location>
        <begin position="86"/>
        <end position="97"/>
    </location>
</feature>
<reference evidence="2" key="1">
    <citation type="journal article" date="2012" name="Nat. Biotechnol.">
        <title>Reference genome sequence of the model plant Setaria.</title>
        <authorList>
            <person name="Bennetzen J.L."/>
            <person name="Schmutz J."/>
            <person name="Wang H."/>
            <person name="Percifield R."/>
            <person name="Hawkins J."/>
            <person name="Pontaroli A.C."/>
            <person name="Estep M."/>
            <person name="Feng L."/>
            <person name="Vaughn J.N."/>
            <person name="Grimwood J."/>
            <person name="Jenkins J."/>
            <person name="Barry K."/>
            <person name="Lindquist E."/>
            <person name="Hellsten U."/>
            <person name="Deshpande S."/>
            <person name="Wang X."/>
            <person name="Wu X."/>
            <person name="Mitros T."/>
            <person name="Triplett J."/>
            <person name="Yang X."/>
            <person name="Ye C.Y."/>
            <person name="Mauro-Herrera M."/>
            <person name="Wang L."/>
            <person name="Li P."/>
            <person name="Sharma M."/>
            <person name="Sharma R."/>
            <person name="Ronald P.C."/>
            <person name="Panaud O."/>
            <person name="Kellogg E.A."/>
            <person name="Brutnell T.P."/>
            <person name="Doust A.N."/>
            <person name="Tuskan G.A."/>
            <person name="Rokhsar D."/>
            <person name="Devos K.M."/>
        </authorList>
    </citation>
    <scope>NUCLEOTIDE SEQUENCE [LARGE SCALE GENOMIC DNA]</scope>
    <source>
        <strain evidence="2">Yugu1</strain>
    </source>
</reference>
<gene>
    <name evidence="2" type="ORF">SETIT_6G249900v2</name>
</gene>
<evidence type="ECO:0000256" key="1">
    <source>
        <dbReference type="SAM" id="MobiDB-lite"/>
    </source>
</evidence>
<name>A0A368RQ73_SETIT</name>
<sequence>MTSRICSRHLLKTLGHEVRTLGAIRVGGEIPCGGWPSAARFLAVAGRRRRDGRRSDGGGSGSGRRLPRAGRGSVGEPPTPPPPPRRVAQAAPASSSPGLVAEAAASPFGRGAKAAGKSPVS</sequence>